<name>A0A914L4K1_MELIC</name>
<organism evidence="1 2">
    <name type="scientific">Meloidogyne incognita</name>
    <name type="common">Southern root-knot nematode worm</name>
    <name type="synonym">Oxyuris incognita</name>
    <dbReference type="NCBI Taxonomy" id="6306"/>
    <lineage>
        <taxon>Eukaryota</taxon>
        <taxon>Metazoa</taxon>
        <taxon>Ecdysozoa</taxon>
        <taxon>Nematoda</taxon>
        <taxon>Chromadorea</taxon>
        <taxon>Rhabditida</taxon>
        <taxon>Tylenchina</taxon>
        <taxon>Tylenchomorpha</taxon>
        <taxon>Tylenchoidea</taxon>
        <taxon>Meloidogynidae</taxon>
        <taxon>Meloidogyninae</taxon>
        <taxon>Meloidogyne</taxon>
        <taxon>Meloidogyne incognita group</taxon>
    </lineage>
</organism>
<keyword evidence="1" id="KW-1185">Reference proteome</keyword>
<sequence>MSFWHERWCLFVTTRKVITSKIQLKKMLFQSLEKLFRGENTCAKKTQVERKCRIFNRVLSKPSFIRSTLSLTKN</sequence>
<proteinExistence type="predicted"/>
<accession>A0A914L4K1</accession>
<reference evidence="2" key="1">
    <citation type="submission" date="2022-11" db="UniProtKB">
        <authorList>
            <consortium name="WormBaseParasite"/>
        </authorList>
    </citation>
    <scope>IDENTIFICATION</scope>
</reference>
<protein>
    <submittedName>
        <fullName evidence="2">Candidate secreted effector</fullName>
    </submittedName>
</protein>
<evidence type="ECO:0000313" key="1">
    <source>
        <dbReference type="Proteomes" id="UP000887563"/>
    </source>
</evidence>
<dbReference type="WBParaSite" id="Minc3s00220g07859">
    <property type="protein sequence ID" value="Minc3s00220g07859"/>
    <property type="gene ID" value="Minc3s00220g07859"/>
</dbReference>
<dbReference type="Proteomes" id="UP000887563">
    <property type="component" value="Unplaced"/>
</dbReference>
<dbReference type="AlphaFoldDB" id="A0A914L4K1"/>
<evidence type="ECO:0000313" key="2">
    <source>
        <dbReference type="WBParaSite" id="Minc3s00220g07859"/>
    </source>
</evidence>